<proteinExistence type="predicted"/>
<name>A0A7X4W2Q1_9GAMM</name>
<sequence>MSAIWPVNTKPVAWGTSRVTEGPVVPPEGERRAWPFVIAWPPSGQNVQERYRYLTEIQVSRSGREYRAARRDSPRHALEFSAVLFEGRLRDWQALVHRALVQPLVLPQHHTRLPLPADMPAGTDVLYLAEPPEWLLPGLDVILGDGPQREALTVIAVEGNLTFFAAGPAQTWPAGTPLYAGLVGVLEQAHQADLVTAEVATLEIAFQVRPLSEPTPAPGEPERIFNGREVFLMRPNWVQPVSQSWVRPVDELDYGTGPTTRYSPVPFAADTLQATYVGATRDQVQAIGDLFHRMRGRQGEFYAPSWLPDLPLREGLTAGATTLRVQGQQLAEAYAASLTHRAVFVRLAGGELLLRQVESIALVDDTQGRDSLITLDAPWAESVPESQIVMAGWLLLRRFASDDLTIEWRTSAVATMQFGMLTLEALPPEALDTGGL</sequence>
<dbReference type="AlphaFoldDB" id="A0A7X4W2Q1"/>
<keyword evidence="2" id="KW-1185">Reference proteome</keyword>
<gene>
    <name evidence="1" type="ORF">GRB96_02270</name>
</gene>
<comment type="caution">
    <text evidence="1">The sequence shown here is derived from an EMBL/GenBank/DDBJ whole genome shotgun (WGS) entry which is preliminary data.</text>
</comment>
<evidence type="ECO:0000313" key="1">
    <source>
        <dbReference type="EMBL" id="NAW33249.1"/>
    </source>
</evidence>
<dbReference type="OrthoDB" id="6986040at2"/>
<dbReference type="Proteomes" id="UP000487929">
    <property type="component" value="Unassembled WGS sequence"/>
</dbReference>
<evidence type="ECO:0000313" key="2">
    <source>
        <dbReference type="Proteomes" id="UP000487929"/>
    </source>
</evidence>
<dbReference type="EMBL" id="WUTT01000001">
    <property type="protein sequence ID" value="NAW33249.1"/>
    <property type="molecule type" value="Genomic_DNA"/>
</dbReference>
<dbReference type="RefSeq" id="WP_161430258.1">
    <property type="nucleotide sequence ID" value="NZ_WUTT01000001.1"/>
</dbReference>
<organism evidence="1 2">
    <name type="scientific">Halomonas alimentaria</name>
    <dbReference type="NCBI Taxonomy" id="147248"/>
    <lineage>
        <taxon>Bacteria</taxon>
        <taxon>Pseudomonadati</taxon>
        <taxon>Pseudomonadota</taxon>
        <taxon>Gammaproteobacteria</taxon>
        <taxon>Oceanospirillales</taxon>
        <taxon>Halomonadaceae</taxon>
        <taxon>Halomonas</taxon>
    </lineage>
</organism>
<reference evidence="1 2" key="1">
    <citation type="submission" date="2019-12" db="EMBL/GenBank/DDBJ databases">
        <title>Draft genome sequencing of Halomonas alimentaria DSM 15356.</title>
        <authorList>
            <person name="Pandiyan K."/>
            <person name="Kushwaha P."/>
            <person name="Gowdham M."/>
            <person name="Chakdar H."/>
            <person name="Singh A."/>
            <person name="Kumar M."/>
            <person name="Saxena A.K."/>
        </authorList>
    </citation>
    <scope>NUCLEOTIDE SEQUENCE [LARGE SCALE GENOMIC DNA]</scope>
    <source>
        <strain evidence="1 2">DSM 15356</strain>
    </source>
</reference>
<accession>A0A7X4W2Q1</accession>
<protein>
    <submittedName>
        <fullName evidence="1">Uncharacterized protein</fullName>
    </submittedName>
</protein>